<dbReference type="Proteomes" id="UP001380953">
    <property type="component" value="Unassembled WGS sequence"/>
</dbReference>
<proteinExistence type="predicted"/>
<protein>
    <submittedName>
        <fullName evidence="1">Polyprenyl synthetase family protein</fullName>
        <ecNumber evidence="1">2.5.1.-</ecNumber>
    </submittedName>
</protein>
<evidence type="ECO:0000313" key="1">
    <source>
        <dbReference type="EMBL" id="MEJ8303499.1"/>
    </source>
</evidence>
<evidence type="ECO:0000313" key="2">
    <source>
        <dbReference type="Proteomes" id="UP001380953"/>
    </source>
</evidence>
<reference evidence="1" key="1">
    <citation type="submission" date="2024-03" db="EMBL/GenBank/DDBJ databases">
        <title>Whole genome sequecning of epiphytes from Marcgravia umbellata leaves.</title>
        <authorList>
            <person name="Kumar G."/>
            <person name="Savka M.A."/>
        </authorList>
    </citation>
    <scope>NUCLEOTIDE SEQUENCE</scope>
    <source>
        <strain evidence="1">RIT_BL5</strain>
    </source>
</reference>
<name>A0ACC6P988_9BACL</name>
<accession>A0ACC6P988</accession>
<sequence length="307" mass="35128">MSGTHGEESIMKQICLEIEQRPLFKKYDRLSEQPILHILKLKENMNRFSWGKFYIQIHKLGNASKQPPSIQIAADLELIGFASRMLDNLVDEDDPHVERHIGRANTLILFTEILIESFGQLQRLLPDESEQIQHYLMSALSGEWTDINRTAADGISEREYMQHILPKTSSVFKLVAVCGDAGNMTFWDEFLDYAGLAFQLSNDMAGLYAETKSDLLMLRPTLPILKAVDVQDERLAAERSRIMCSYASGEGTLESVRSVIEDSGALEYCYLIRELHKEKCREMLSQQFPDRLAQTEILFRLLYLEAS</sequence>
<keyword evidence="2" id="KW-1185">Reference proteome</keyword>
<organism evidence="1 2">
    <name type="scientific">Saccharibacillus sacchari</name>
    <dbReference type="NCBI Taxonomy" id="456493"/>
    <lineage>
        <taxon>Bacteria</taxon>
        <taxon>Bacillati</taxon>
        <taxon>Bacillota</taxon>
        <taxon>Bacilli</taxon>
        <taxon>Bacillales</taxon>
        <taxon>Paenibacillaceae</taxon>
        <taxon>Saccharibacillus</taxon>
    </lineage>
</organism>
<gene>
    <name evidence="1" type="ORF">WKI47_06160</name>
</gene>
<dbReference type="EMBL" id="JBBKAR010000018">
    <property type="protein sequence ID" value="MEJ8303499.1"/>
    <property type="molecule type" value="Genomic_DNA"/>
</dbReference>
<comment type="caution">
    <text evidence="1">The sequence shown here is derived from an EMBL/GenBank/DDBJ whole genome shotgun (WGS) entry which is preliminary data.</text>
</comment>
<dbReference type="EC" id="2.5.1.-" evidence="1"/>
<keyword evidence="1" id="KW-0808">Transferase</keyword>